<dbReference type="PRINTS" id="PR00132">
    <property type="entry name" value="GLHYDRLASE2"/>
</dbReference>
<dbReference type="Gene3D" id="3.20.20.80">
    <property type="entry name" value="Glycosidases"/>
    <property type="match status" value="1"/>
</dbReference>
<evidence type="ECO:0000313" key="14">
    <source>
        <dbReference type="Proteomes" id="UP000184420"/>
    </source>
</evidence>
<evidence type="ECO:0000256" key="10">
    <source>
        <dbReference type="RuleBase" id="RU361154"/>
    </source>
</evidence>
<dbReference type="Gene3D" id="2.60.40.10">
    <property type="entry name" value="Immunoglobulins"/>
    <property type="match status" value="2"/>
</dbReference>
<dbReference type="SMART" id="SM01038">
    <property type="entry name" value="Bgal_small_N"/>
    <property type="match status" value="1"/>
</dbReference>
<dbReference type="InterPro" id="IPR006101">
    <property type="entry name" value="Glyco_hydro_2"/>
</dbReference>
<dbReference type="SUPFAM" id="SSF49303">
    <property type="entry name" value="beta-Galactosidase/glucuronidase domain"/>
    <property type="match status" value="2"/>
</dbReference>
<dbReference type="Pfam" id="PF02836">
    <property type="entry name" value="Glyco_hydro_2_C"/>
    <property type="match status" value="1"/>
</dbReference>
<sequence length="1027" mass="116408">MKYSIGWLLAVLCSISVQAQQPTPPWSNPKIQTENALAPHAWFIPAVTEAAALQNQPSPFVQSLDGIWKFRLDTAPAARPQNFFADDYDVSNWKDIKVPTHWQTAGFDRFIFTDVEYPIPVNPPYPPEQNNPIGSYRRDFTIPGNWGDRNVILHFGAVNSFFFCWVNGKYVGLGKDSKTASEFDITRFLRKGRNTLSVQVFRFSDATYLEGQDMWKLSGIERSVQLIARPKVAVQDFFVKAGLDSTYTNGVLQLDVRFNTAVKGGYLQAKLMDNNNTVIVTRRAMLTGSENYQLNLAAGNVTPWNAEHPSLYNLVITYHDKNGKVVEAINHRTGFRTVEIRNGLLLVNGVAVKIKGVNRHEHNMYTGKVITREEMIADIKLMKQYNINAVRSSHYPNSPDWYTLCDEYGLYVVDEANIECDGMSFSPLKTLSDKPEWKEAYLHRTRRMFETNKNHCSIITWSLGNESDFGENFIATYRYLKAIDSTRPVQYEAAGRSEYTDIVCPMYKSPGVMVEYVKKWNPRPFIQCEYAHMMGNGGGNLQEYWDLIYQHAQLQGGFIWDFSDQTFKKKDKQGRDIWAYGRDMGQVGLTSDTSYCADGLFAADRTPHPQAFELKKVIQPATFEAVPLSANQLRVINRLDFTNLDQFECYWLIRCEGETLAKGPLQVGSVQPHQEKTILLNLPALQMQPGKEYFLTVEMRTKNATAALPANHLLAWEQFALPALSQDTAAPLIKQKINLSKSPEQLKITGDDFEISFSNTTGWLSAYSYKHQAILQSPLEPHFWRAPTDNDIGNSQQMRCAVWKDVLKTAQLDSIVTSVDNPYQVTIRTWHSLPAVKARYMATYTVTGDGAVQVTVTMKTGKDAMPELPRFGMRTILRGAFDNVAWLGRGPFDNYADRHTAAAVDLYRMKADQLFHPYPRAQESGYRTGVRWMSLTNQQGIGLTAKGNPQICAGVLHFNMDKLEFDRDAAENNHGGSMTNEDLVWWNIDYKQSGVGGDNSWGATPHAEFMLPYQDYSYSFILCPAKK</sequence>
<evidence type="ECO:0000313" key="13">
    <source>
        <dbReference type="EMBL" id="SHM50679.1"/>
    </source>
</evidence>
<organism evidence="13 14">
    <name type="scientific">Chitinophaga jiangningensis</name>
    <dbReference type="NCBI Taxonomy" id="1419482"/>
    <lineage>
        <taxon>Bacteria</taxon>
        <taxon>Pseudomonadati</taxon>
        <taxon>Bacteroidota</taxon>
        <taxon>Chitinophagia</taxon>
        <taxon>Chitinophagales</taxon>
        <taxon>Chitinophagaceae</taxon>
        <taxon>Chitinophaga</taxon>
    </lineage>
</organism>
<dbReference type="InterPro" id="IPR036156">
    <property type="entry name" value="Beta-gal/glucu_dom_sf"/>
</dbReference>
<feature type="chain" id="PRO_5013291617" description="Beta-galactosidase" evidence="11">
    <location>
        <begin position="20"/>
        <end position="1027"/>
    </location>
</feature>
<dbReference type="InterPro" id="IPR006104">
    <property type="entry name" value="Glyco_hydro_2_N"/>
</dbReference>
<dbReference type="Pfam" id="PF02837">
    <property type="entry name" value="Glyco_hydro_2_N"/>
    <property type="match status" value="1"/>
</dbReference>
<feature type="domain" description="Beta galactosidase small chain/" evidence="12">
    <location>
        <begin position="747"/>
        <end position="1023"/>
    </location>
</feature>
<dbReference type="GO" id="GO:0004565">
    <property type="term" value="F:beta-galactosidase activity"/>
    <property type="evidence" value="ECO:0007669"/>
    <property type="project" value="UniProtKB-EC"/>
</dbReference>
<dbReference type="InterPro" id="IPR050347">
    <property type="entry name" value="Bact_Beta-galactosidase"/>
</dbReference>
<dbReference type="GO" id="GO:0030246">
    <property type="term" value="F:carbohydrate binding"/>
    <property type="evidence" value="ECO:0007669"/>
    <property type="project" value="InterPro"/>
</dbReference>
<gene>
    <name evidence="13" type="ORF">SAMN05444266_108310</name>
</gene>
<dbReference type="Proteomes" id="UP000184420">
    <property type="component" value="Unassembled WGS sequence"/>
</dbReference>
<keyword evidence="7" id="KW-0106">Calcium</keyword>
<dbReference type="GO" id="GO:0009341">
    <property type="term" value="C:beta-galactosidase complex"/>
    <property type="evidence" value="ECO:0007669"/>
    <property type="project" value="InterPro"/>
</dbReference>
<dbReference type="InterPro" id="IPR017853">
    <property type="entry name" value="GH"/>
</dbReference>
<dbReference type="PANTHER" id="PTHR46323">
    <property type="entry name" value="BETA-GALACTOSIDASE"/>
    <property type="match status" value="1"/>
</dbReference>
<dbReference type="InterPro" id="IPR013783">
    <property type="entry name" value="Ig-like_fold"/>
</dbReference>
<evidence type="ECO:0000256" key="9">
    <source>
        <dbReference type="ARBA" id="ARBA00032230"/>
    </source>
</evidence>
<dbReference type="PROSITE" id="PS00719">
    <property type="entry name" value="GLYCOSYL_HYDROL_F2_1"/>
    <property type="match status" value="1"/>
</dbReference>
<evidence type="ECO:0000256" key="6">
    <source>
        <dbReference type="ARBA" id="ARBA00022801"/>
    </source>
</evidence>
<dbReference type="STRING" id="1419482.SAMN05444266_108310"/>
<dbReference type="Gene3D" id="2.70.98.10">
    <property type="match status" value="1"/>
</dbReference>
<dbReference type="SUPFAM" id="SSF49785">
    <property type="entry name" value="Galactose-binding domain-like"/>
    <property type="match status" value="1"/>
</dbReference>
<evidence type="ECO:0000259" key="12">
    <source>
        <dbReference type="SMART" id="SM01038"/>
    </source>
</evidence>
<evidence type="ECO:0000256" key="11">
    <source>
        <dbReference type="SAM" id="SignalP"/>
    </source>
</evidence>
<dbReference type="EMBL" id="FRBL01000008">
    <property type="protein sequence ID" value="SHM50679.1"/>
    <property type="molecule type" value="Genomic_DNA"/>
</dbReference>
<dbReference type="InterPro" id="IPR006103">
    <property type="entry name" value="Glyco_hydro_2_cat"/>
</dbReference>
<dbReference type="AlphaFoldDB" id="A0A1M7JCE4"/>
<dbReference type="Pfam" id="PF00703">
    <property type="entry name" value="Glyco_hydro_2"/>
    <property type="match status" value="1"/>
</dbReference>
<dbReference type="Gene3D" id="2.60.120.260">
    <property type="entry name" value="Galactose-binding domain-like"/>
    <property type="match status" value="1"/>
</dbReference>
<comment type="catalytic activity">
    <reaction evidence="1 10">
        <text>Hydrolysis of terminal non-reducing beta-D-galactose residues in beta-D-galactosides.</text>
        <dbReference type="EC" id="3.2.1.23"/>
    </reaction>
</comment>
<dbReference type="InterPro" id="IPR014718">
    <property type="entry name" value="GH-type_carb-bd"/>
</dbReference>
<dbReference type="InterPro" id="IPR011013">
    <property type="entry name" value="Gal_mutarotase_sf_dom"/>
</dbReference>
<dbReference type="SUPFAM" id="SSF74650">
    <property type="entry name" value="Galactose mutarotase-like"/>
    <property type="match status" value="1"/>
</dbReference>
<dbReference type="InterPro" id="IPR004199">
    <property type="entry name" value="B-gal_small/dom_5"/>
</dbReference>
<evidence type="ECO:0000256" key="2">
    <source>
        <dbReference type="ARBA" id="ARBA00001913"/>
    </source>
</evidence>
<evidence type="ECO:0000256" key="8">
    <source>
        <dbReference type="ARBA" id="ARBA00023295"/>
    </source>
</evidence>
<evidence type="ECO:0000256" key="3">
    <source>
        <dbReference type="ARBA" id="ARBA00007401"/>
    </source>
</evidence>
<comment type="cofactor">
    <cofactor evidence="2">
        <name>Ca(2+)</name>
        <dbReference type="ChEBI" id="CHEBI:29108"/>
    </cofactor>
</comment>
<comment type="subunit">
    <text evidence="4">Monomer.</text>
</comment>
<keyword evidence="11" id="KW-0732">Signal</keyword>
<evidence type="ECO:0000256" key="4">
    <source>
        <dbReference type="ARBA" id="ARBA00011245"/>
    </source>
</evidence>
<dbReference type="InterPro" id="IPR032312">
    <property type="entry name" value="LacZ_4"/>
</dbReference>
<dbReference type="EC" id="3.2.1.23" evidence="5 10"/>
<name>A0A1M7JCE4_9BACT</name>
<comment type="similarity">
    <text evidence="3 10">Belongs to the glycosyl hydrolase 2 family.</text>
</comment>
<keyword evidence="8 10" id="KW-0326">Glycosidase</keyword>
<dbReference type="Pfam" id="PF02929">
    <property type="entry name" value="Bgal_small_N"/>
    <property type="match status" value="1"/>
</dbReference>
<dbReference type="InterPro" id="IPR006102">
    <property type="entry name" value="Ig-like_GH2"/>
</dbReference>
<dbReference type="InterPro" id="IPR023230">
    <property type="entry name" value="Glyco_hydro_2_CS"/>
</dbReference>
<reference evidence="13 14" key="1">
    <citation type="submission" date="2016-11" db="EMBL/GenBank/DDBJ databases">
        <authorList>
            <person name="Jaros S."/>
            <person name="Januszkiewicz K."/>
            <person name="Wedrychowicz H."/>
        </authorList>
    </citation>
    <scope>NUCLEOTIDE SEQUENCE [LARGE SCALE GENOMIC DNA]</scope>
    <source>
        <strain evidence="13 14">DSM 27406</strain>
    </source>
</reference>
<dbReference type="PANTHER" id="PTHR46323:SF2">
    <property type="entry name" value="BETA-GALACTOSIDASE"/>
    <property type="match status" value="1"/>
</dbReference>
<evidence type="ECO:0000256" key="5">
    <source>
        <dbReference type="ARBA" id="ARBA00012756"/>
    </source>
</evidence>
<proteinExistence type="inferred from homology"/>
<keyword evidence="14" id="KW-1185">Reference proteome</keyword>
<protein>
    <recommendedName>
        <fullName evidence="5 10">Beta-galactosidase</fullName>
        <ecNumber evidence="5 10">3.2.1.23</ecNumber>
    </recommendedName>
    <alternativeName>
        <fullName evidence="9 10">Lactase</fullName>
    </alternativeName>
</protein>
<evidence type="ECO:0000256" key="1">
    <source>
        <dbReference type="ARBA" id="ARBA00001412"/>
    </source>
</evidence>
<accession>A0A1M7JCE4</accession>
<keyword evidence="6 10" id="KW-0378">Hydrolase</keyword>
<dbReference type="InterPro" id="IPR008979">
    <property type="entry name" value="Galactose-bd-like_sf"/>
</dbReference>
<dbReference type="SUPFAM" id="SSF51445">
    <property type="entry name" value="(Trans)glycosidases"/>
    <property type="match status" value="1"/>
</dbReference>
<dbReference type="GO" id="GO:0005990">
    <property type="term" value="P:lactose catabolic process"/>
    <property type="evidence" value="ECO:0007669"/>
    <property type="project" value="TreeGrafter"/>
</dbReference>
<dbReference type="Pfam" id="PF16353">
    <property type="entry name" value="LacZ_4"/>
    <property type="match status" value="1"/>
</dbReference>
<feature type="signal peptide" evidence="11">
    <location>
        <begin position="1"/>
        <end position="19"/>
    </location>
</feature>
<evidence type="ECO:0000256" key="7">
    <source>
        <dbReference type="ARBA" id="ARBA00022837"/>
    </source>
</evidence>